<keyword evidence="2" id="KW-1277">Toxin-antitoxin system</keyword>
<dbReference type="SUPFAM" id="SSF54786">
    <property type="entry name" value="YcfA/nrd intein domain"/>
    <property type="match status" value="1"/>
</dbReference>
<evidence type="ECO:0000256" key="6">
    <source>
        <dbReference type="ARBA" id="ARBA00022884"/>
    </source>
</evidence>
<dbReference type="GO" id="GO:0004519">
    <property type="term" value="F:endonuclease activity"/>
    <property type="evidence" value="ECO:0007669"/>
    <property type="project" value="UniProtKB-KW"/>
</dbReference>
<dbReference type="Pfam" id="PF07927">
    <property type="entry name" value="HicA_toxin"/>
    <property type="match status" value="1"/>
</dbReference>
<evidence type="ECO:0000313" key="9">
    <source>
        <dbReference type="Proteomes" id="UP000030321"/>
    </source>
</evidence>
<dbReference type="Gene3D" id="3.30.920.30">
    <property type="entry name" value="Hypothetical protein"/>
    <property type="match status" value="1"/>
</dbReference>
<evidence type="ECO:0000256" key="2">
    <source>
        <dbReference type="ARBA" id="ARBA00022649"/>
    </source>
</evidence>
<reference evidence="9" key="1">
    <citation type="journal article" date="2015" name="Genome">
        <title>Whole Genome Sequence of the Non-Microcystin-Producing Microcystis aeruginosa Strain NIES-44.</title>
        <authorList>
            <person name="Okano K."/>
            <person name="Miyata N."/>
            <person name="Ozaki Y."/>
        </authorList>
    </citation>
    <scope>NUCLEOTIDE SEQUENCE [LARGE SCALE GENOMIC DNA]</scope>
    <source>
        <strain evidence="9">NIES-44</strain>
    </source>
</reference>
<dbReference type="InterPro" id="IPR012933">
    <property type="entry name" value="HicA_mRNA_interferase"/>
</dbReference>
<comment type="caution">
    <text evidence="8">The sequence shown here is derived from an EMBL/GenBank/DDBJ whole genome shotgun (WGS) entry which is preliminary data.</text>
</comment>
<evidence type="ECO:0000256" key="7">
    <source>
        <dbReference type="ARBA" id="ARBA00023016"/>
    </source>
</evidence>
<proteinExistence type="inferred from homology"/>
<sequence>MPTLIISMGKLSKLVEKILSYPPDVRFEEVKYLLEAFGYREIRSRGSHHAFENDSGDVMIIPKKGGNKVKRTYLREIVKVLDLENWQDDNR</sequence>
<comment type="similarity">
    <text evidence="1">Belongs to the HicA mRNA interferase family.</text>
</comment>
<gene>
    <name evidence="8" type="ORF">N44_04578</name>
</gene>
<evidence type="ECO:0000256" key="4">
    <source>
        <dbReference type="ARBA" id="ARBA00022759"/>
    </source>
</evidence>
<dbReference type="InterPro" id="IPR038570">
    <property type="entry name" value="HicA_sf"/>
</dbReference>
<keyword evidence="6" id="KW-0694">RNA-binding</keyword>
<keyword evidence="4" id="KW-0255">Endonuclease</keyword>
<dbReference type="EMBL" id="BBPA01000075">
    <property type="protein sequence ID" value="GAL95722.1"/>
    <property type="molecule type" value="Genomic_DNA"/>
</dbReference>
<organism evidence="8 9">
    <name type="scientific">Microcystis aeruginosa NIES-44</name>
    <dbReference type="NCBI Taxonomy" id="449439"/>
    <lineage>
        <taxon>Bacteria</taxon>
        <taxon>Bacillati</taxon>
        <taxon>Cyanobacteriota</taxon>
        <taxon>Cyanophyceae</taxon>
        <taxon>Oscillatoriophycideae</taxon>
        <taxon>Chroococcales</taxon>
        <taxon>Microcystaceae</taxon>
        <taxon>Microcystis</taxon>
    </lineage>
</organism>
<dbReference type="RefSeq" id="WP_080754363.1">
    <property type="nucleotide sequence ID" value="NZ_BBPA01000075.1"/>
</dbReference>
<protein>
    <submittedName>
        <fullName evidence="8">Predicted periplasmic or secreted lipoprotein</fullName>
    </submittedName>
</protein>
<dbReference type="GO" id="GO:0016787">
    <property type="term" value="F:hydrolase activity"/>
    <property type="evidence" value="ECO:0007669"/>
    <property type="project" value="UniProtKB-KW"/>
</dbReference>
<evidence type="ECO:0000256" key="3">
    <source>
        <dbReference type="ARBA" id="ARBA00022722"/>
    </source>
</evidence>
<evidence type="ECO:0000256" key="1">
    <source>
        <dbReference type="ARBA" id="ARBA00006620"/>
    </source>
</evidence>
<keyword evidence="8" id="KW-0449">Lipoprotein</keyword>
<name>A0A0A1W0W5_MICAE</name>
<keyword evidence="7" id="KW-0346">Stress response</keyword>
<evidence type="ECO:0000313" key="8">
    <source>
        <dbReference type="EMBL" id="GAL95722.1"/>
    </source>
</evidence>
<keyword evidence="5" id="KW-0378">Hydrolase</keyword>
<keyword evidence="3" id="KW-0540">Nuclease</keyword>
<dbReference type="Proteomes" id="UP000030321">
    <property type="component" value="Unassembled WGS sequence"/>
</dbReference>
<accession>A0A0A1W0W5</accession>
<evidence type="ECO:0000256" key="5">
    <source>
        <dbReference type="ARBA" id="ARBA00022801"/>
    </source>
</evidence>
<dbReference type="GO" id="GO:0003729">
    <property type="term" value="F:mRNA binding"/>
    <property type="evidence" value="ECO:0007669"/>
    <property type="project" value="InterPro"/>
</dbReference>
<dbReference type="AlphaFoldDB" id="A0A0A1W0W5"/>